<dbReference type="EMBL" id="BQNB010009069">
    <property type="protein sequence ID" value="GJS58306.1"/>
    <property type="molecule type" value="Genomic_DNA"/>
</dbReference>
<dbReference type="InterPro" id="IPR026960">
    <property type="entry name" value="RVT-Znf"/>
</dbReference>
<dbReference type="PANTHER" id="PTHR33116">
    <property type="entry name" value="REVERSE TRANSCRIPTASE ZINC-BINDING DOMAIN-CONTAINING PROTEIN-RELATED-RELATED"/>
    <property type="match status" value="1"/>
</dbReference>
<organism evidence="2 3">
    <name type="scientific">Tanacetum coccineum</name>
    <dbReference type="NCBI Taxonomy" id="301880"/>
    <lineage>
        <taxon>Eukaryota</taxon>
        <taxon>Viridiplantae</taxon>
        <taxon>Streptophyta</taxon>
        <taxon>Embryophyta</taxon>
        <taxon>Tracheophyta</taxon>
        <taxon>Spermatophyta</taxon>
        <taxon>Magnoliopsida</taxon>
        <taxon>eudicotyledons</taxon>
        <taxon>Gunneridae</taxon>
        <taxon>Pentapetalae</taxon>
        <taxon>asterids</taxon>
        <taxon>campanulids</taxon>
        <taxon>Asterales</taxon>
        <taxon>Asteraceae</taxon>
        <taxon>Asteroideae</taxon>
        <taxon>Anthemideae</taxon>
        <taxon>Anthemidinae</taxon>
        <taxon>Tanacetum</taxon>
    </lineage>
</organism>
<proteinExistence type="predicted"/>
<dbReference type="Pfam" id="PF13966">
    <property type="entry name" value="zf-RVT"/>
    <property type="match status" value="1"/>
</dbReference>
<sequence>MVSQTWNAIVLDDRNKMVRFKKKLQILKKEIWIWVTEQKQKQLDRIKEISSKLSDIDKVLDQGGANEEILLSRLDLLKQMQDIKSSDAHDFMQKAKIQWAIKGDENYKFFHGIINQKRAYLAIKGVMVDDEWMDDRCRVAELENPISRDEIRNAVWGCGENKSPGPDGFTFEFFRIKIDSSLTISYLFYVDDAVFIGEWSNDNLFGIMHILHCFSLSSGLKINLKKSQLLGVGTSNDSITAAALKLRCSVMKTPFKYLGVMVGVGGRLTLLKSVLGYTPIYHMSLYKVPKSVLHSMESIRRNFFNGTQGDERKITWVKWSKVALSLQRTVRGGVEAHQLDLLQKLIETMILTNLEDRWVWDLNGEGVFRVKDARMLLDECFLPKDSTATRWVKSIPIKINVFAWKVYLDRLPTRLNLMKRGILVPSLLCPVCNADHEDMSHLLFSCSLANEVVRLVCRWWNLTWSPLVQRPYPRHPNLQGQQLQADPIDYHHLHLLDDSLDSQNLYVIAYLGTDRGSQAILPLMYTRIDNSRALQQNGKDKVVISKALISSPSSKATWRESTME</sequence>
<dbReference type="PANTHER" id="PTHR33116:SF79">
    <property type="entry name" value="REVERSE TRANSCRIPTASE DOMAIN, ZINC FINGER, CCHC-TYPE-RELATED"/>
    <property type="match status" value="1"/>
</dbReference>
<evidence type="ECO:0000313" key="3">
    <source>
        <dbReference type="Proteomes" id="UP001151760"/>
    </source>
</evidence>
<keyword evidence="2" id="KW-0695">RNA-directed DNA polymerase</keyword>
<dbReference type="Proteomes" id="UP001151760">
    <property type="component" value="Unassembled WGS sequence"/>
</dbReference>
<gene>
    <name evidence="2" type="ORF">Tco_0653090</name>
</gene>
<protein>
    <submittedName>
        <fullName evidence="2">RNA-directed DNA polymerase, eukaryota</fullName>
    </submittedName>
</protein>
<feature type="domain" description="Reverse transcriptase zinc-binding" evidence="1">
    <location>
        <begin position="386"/>
        <end position="452"/>
    </location>
</feature>
<keyword evidence="2" id="KW-0808">Transferase</keyword>
<reference evidence="2" key="1">
    <citation type="journal article" date="2022" name="Int. J. Mol. Sci.">
        <title>Draft Genome of Tanacetum Coccineum: Genomic Comparison of Closely Related Tanacetum-Family Plants.</title>
        <authorList>
            <person name="Yamashiro T."/>
            <person name="Shiraishi A."/>
            <person name="Nakayama K."/>
            <person name="Satake H."/>
        </authorList>
    </citation>
    <scope>NUCLEOTIDE SEQUENCE</scope>
</reference>
<comment type="caution">
    <text evidence="2">The sequence shown here is derived from an EMBL/GenBank/DDBJ whole genome shotgun (WGS) entry which is preliminary data.</text>
</comment>
<reference evidence="2" key="2">
    <citation type="submission" date="2022-01" db="EMBL/GenBank/DDBJ databases">
        <authorList>
            <person name="Yamashiro T."/>
            <person name="Shiraishi A."/>
            <person name="Satake H."/>
            <person name="Nakayama K."/>
        </authorList>
    </citation>
    <scope>NUCLEOTIDE SEQUENCE</scope>
</reference>
<keyword evidence="2" id="KW-0548">Nucleotidyltransferase</keyword>
<evidence type="ECO:0000313" key="2">
    <source>
        <dbReference type="EMBL" id="GJS58306.1"/>
    </source>
</evidence>
<accession>A0ABQ4X063</accession>
<dbReference type="GO" id="GO:0003964">
    <property type="term" value="F:RNA-directed DNA polymerase activity"/>
    <property type="evidence" value="ECO:0007669"/>
    <property type="project" value="UniProtKB-KW"/>
</dbReference>
<keyword evidence="3" id="KW-1185">Reference proteome</keyword>
<name>A0ABQ4X063_9ASTR</name>
<evidence type="ECO:0000259" key="1">
    <source>
        <dbReference type="Pfam" id="PF13966"/>
    </source>
</evidence>